<dbReference type="PROSITE" id="PS50026">
    <property type="entry name" value="EGF_3"/>
    <property type="match status" value="1"/>
</dbReference>
<dbReference type="PROSITE" id="PS01186">
    <property type="entry name" value="EGF_2"/>
    <property type="match status" value="1"/>
</dbReference>
<reference evidence="8" key="1">
    <citation type="submission" date="2014-11" db="EMBL/GenBank/DDBJ databases">
        <authorList>
            <person name="Otto D Thomas"/>
            <person name="Naeem Raeece"/>
        </authorList>
    </citation>
    <scope>NUCLEOTIDE SEQUENCE</scope>
</reference>
<accession>A0A0G4HIT2</accession>
<feature type="region of interest" description="Disordered" evidence="5">
    <location>
        <begin position="250"/>
        <end position="269"/>
    </location>
</feature>
<dbReference type="AlphaFoldDB" id="A0A0G4HIT2"/>
<dbReference type="PhylomeDB" id="A0A0G4HIT2"/>
<dbReference type="EMBL" id="CDMZ01002806">
    <property type="protein sequence ID" value="CEM43976.1"/>
    <property type="molecule type" value="Genomic_DNA"/>
</dbReference>
<evidence type="ECO:0000313" key="8">
    <source>
        <dbReference type="EMBL" id="CEM43976.1"/>
    </source>
</evidence>
<feature type="domain" description="Sushi" evidence="7">
    <location>
        <begin position="94"/>
        <end position="167"/>
    </location>
</feature>
<organism evidence="8">
    <name type="scientific">Chromera velia CCMP2878</name>
    <dbReference type="NCBI Taxonomy" id="1169474"/>
    <lineage>
        <taxon>Eukaryota</taxon>
        <taxon>Sar</taxon>
        <taxon>Alveolata</taxon>
        <taxon>Colpodellida</taxon>
        <taxon>Chromeraceae</taxon>
        <taxon>Chromera</taxon>
    </lineage>
</organism>
<feature type="compositionally biased region" description="Polar residues" evidence="5">
    <location>
        <begin position="175"/>
        <end position="187"/>
    </location>
</feature>
<evidence type="ECO:0000259" key="7">
    <source>
        <dbReference type="PROSITE" id="PS50923"/>
    </source>
</evidence>
<dbReference type="PROSITE" id="PS50923">
    <property type="entry name" value="SUSHI"/>
    <property type="match status" value="5"/>
</dbReference>
<keyword evidence="4" id="KW-0245">EGF-like domain</keyword>
<dbReference type="InterPro" id="IPR035976">
    <property type="entry name" value="Sushi/SCR/CCP_sf"/>
</dbReference>
<feature type="compositionally biased region" description="Polar residues" evidence="5">
    <location>
        <begin position="324"/>
        <end position="334"/>
    </location>
</feature>
<evidence type="ECO:0000256" key="4">
    <source>
        <dbReference type="PROSITE-ProRule" id="PRU00076"/>
    </source>
</evidence>
<dbReference type="InterPro" id="IPR000436">
    <property type="entry name" value="Sushi_SCR_CCP_dom"/>
</dbReference>
<name>A0A0G4HIT2_9ALVE</name>
<feature type="region of interest" description="Disordered" evidence="5">
    <location>
        <begin position="25"/>
        <end position="48"/>
    </location>
</feature>
<dbReference type="PANTHER" id="PTHR45656:SF4">
    <property type="entry name" value="PROTEIN CBR-CLEC-78"/>
    <property type="match status" value="1"/>
</dbReference>
<feature type="compositionally biased region" description="Polar residues" evidence="5">
    <location>
        <begin position="101"/>
        <end position="112"/>
    </location>
</feature>
<dbReference type="Pfam" id="PF00084">
    <property type="entry name" value="Sushi"/>
    <property type="match status" value="3"/>
</dbReference>
<gene>
    <name evidence="8" type="ORF">Cvel_7007</name>
</gene>
<feature type="domain" description="Sushi" evidence="7">
    <location>
        <begin position="168"/>
        <end position="241"/>
    </location>
</feature>
<feature type="domain" description="Sushi" evidence="7">
    <location>
        <begin position="20"/>
        <end position="93"/>
    </location>
</feature>
<feature type="domain" description="Sushi" evidence="7">
    <location>
        <begin position="242"/>
        <end position="315"/>
    </location>
</feature>
<keyword evidence="1" id="KW-0732">Signal</keyword>
<evidence type="ECO:0000256" key="1">
    <source>
        <dbReference type="ARBA" id="ARBA00022729"/>
    </source>
</evidence>
<feature type="compositionally biased region" description="Polar residues" evidence="5">
    <location>
        <begin position="27"/>
        <end position="39"/>
    </location>
</feature>
<feature type="domain" description="EGF-like" evidence="6">
    <location>
        <begin position="584"/>
        <end position="623"/>
    </location>
</feature>
<dbReference type="PANTHER" id="PTHR45656">
    <property type="entry name" value="PROTEIN CBR-CLEC-78"/>
    <property type="match status" value="1"/>
</dbReference>
<dbReference type="InterPro" id="IPR001881">
    <property type="entry name" value="EGF-like_Ca-bd_dom"/>
</dbReference>
<keyword evidence="2" id="KW-0677">Repeat</keyword>
<dbReference type="SMART" id="SM00179">
    <property type="entry name" value="EGF_CA"/>
    <property type="match status" value="1"/>
</dbReference>
<keyword evidence="3" id="KW-1015">Disulfide bond</keyword>
<evidence type="ECO:0000256" key="5">
    <source>
        <dbReference type="SAM" id="MobiDB-lite"/>
    </source>
</evidence>
<dbReference type="Gene3D" id="2.10.25.10">
    <property type="entry name" value="Laminin"/>
    <property type="match status" value="1"/>
</dbReference>
<feature type="region of interest" description="Disordered" evidence="5">
    <location>
        <begin position="324"/>
        <end position="344"/>
    </location>
</feature>
<evidence type="ECO:0008006" key="9">
    <source>
        <dbReference type="Google" id="ProtNLM"/>
    </source>
</evidence>
<evidence type="ECO:0000256" key="2">
    <source>
        <dbReference type="ARBA" id="ARBA00022737"/>
    </source>
</evidence>
<dbReference type="SMART" id="SM00032">
    <property type="entry name" value="CCP"/>
    <property type="match status" value="7"/>
</dbReference>
<dbReference type="SUPFAM" id="SSF57535">
    <property type="entry name" value="Complement control module/SCR domain"/>
    <property type="match status" value="6"/>
</dbReference>
<feature type="compositionally biased region" description="Polar residues" evidence="5">
    <location>
        <begin position="250"/>
        <end position="260"/>
    </location>
</feature>
<feature type="domain" description="Sushi" evidence="7">
    <location>
        <begin position="316"/>
        <end position="389"/>
    </location>
</feature>
<dbReference type="VEuPathDB" id="CryptoDB:Cvel_7007"/>
<dbReference type="Gene3D" id="2.10.70.10">
    <property type="entry name" value="Complement Module, domain 1"/>
    <property type="match status" value="5"/>
</dbReference>
<evidence type="ECO:0000256" key="3">
    <source>
        <dbReference type="ARBA" id="ARBA00023157"/>
    </source>
</evidence>
<dbReference type="InterPro" id="IPR000742">
    <property type="entry name" value="EGF"/>
</dbReference>
<dbReference type="GO" id="GO:0005509">
    <property type="term" value="F:calcium ion binding"/>
    <property type="evidence" value="ECO:0007669"/>
    <property type="project" value="InterPro"/>
</dbReference>
<proteinExistence type="predicted"/>
<feature type="region of interest" description="Disordered" evidence="5">
    <location>
        <begin position="175"/>
        <end position="195"/>
    </location>
</feature>
<sequence>MVFFRTKGGAGGQYDWSPPVLCDETSDTQPNTLRSNVQRADSSQTGSTGATATFTYTCDNGYSLNSAAAVTFSCTGDFLGVLTWKGTSPTCSAITCDETSDTQPNTLGSNVQRADASQTGSTGATTTFTYTCDNGYSLDSAAAVTFSCTRDSYGTSTWKGTPPTCSAVSCDETSNTQPNTLGSNVQRADSSQTGSTGATATFTYTCDNGYSLNSAAAVTFSCTGDSLGVSTWKGTPPTCLAITCDETSDTQPNTLGSNVQRPDASQTGSTGATATFTYTCNNGYSLDSAAAVTFSCTGDSYGTSTWKGTPPTCSAVTCDETSDTQPNTLGSNVQRADASQTGSTGATATFTYTCDNGYSLDSAAAVTFSCTGDSYGTSTWKGAPSTCSAVLCDETSDTQPNTLGSNVQRADSSQTGSTGATATFTYICDNRYSLDSAAAVTFSCTGDSLGVSTWKGTPPTCSGGLQTDGRAEKTVAVRCARRAARLKNQGHALRTSYLFHIALFCALTATVSCDETSDIQPNTLGSNVQRADSSQTGSTGATATFTYTYDNGYSLDSAAAVTFSCTGDSLGVSTWKGTSPTCSEKNECTLSTHNCDPAANYTNTVGSFVCNCTMGYFSTSGCHGVVGGDVSALPGMVRGGGVMEVCLRRLWQT</sequence>
<evidence type="ECO:0000259" key="6">
    <source>
        <dbReference type="PROSITE" id="PS50026"/>
    </source>
</evidence>
<comment type="caution">
    <text evidence="4">Lacks conserved residue(s) required for the propagation of feature annotation.</text>
</comment>
<feature type="region of interest" description="Disordered" evidence="5">
    <location>
        <begin position="100"/>
        <end position="122"/>
    </location>
</feature>
<protein>
    <recommendedName>
        <fullName evidence="9">Sushi domain-containing protein</fullName>
    </recommendedName>
</protein>
<dbReference type="InterPro" id="IPR051277">
    <property type="entry name" value="SEZ6_CSMD_C4BPB_Regulators"/>
</dbReference>